<dbReference type="PANTHER" id="PTHR48111:SF40">
    <property type="entry name" value="PHOSPHATE REGULON TRANSCRIPTIONAL REGULATORY PROTEIN PHOB"/>
    <property type="match status" value="1"/>
</dbReference>
<dbReference type="PANTHER" id="PTHR48111">
    <property type="entry name" value="REGULATOR OF RPOS"/>
    <property type="match status" value="1"/>
</dbReference>
<evidence type="ECO:0000256" key="3">
    <source>
        <dbReference type="ARBA" id="ARBA00023125"/>
    </source>
</evidence>
<dbReference type="SUPFAM" id="SSF52172">
    <property type="entry name" value="CheY-like"/>
    <property type="match status" value="1"/>
</dbReference>
<protein>
    <submittedName>
        <fullName evidence="8">Response regulator transcription factor</fullName>
    </submittedName>
</protein>
<keyword evidence="9" id="KW-1185">Reference proteome</keyword>
<dbReference type="SUPFAM" id="SSF46894">
    <property type="entry name" value="C-terminal effector domain of the bipartite response regulators"/>
    <property type="match status" value="1"/>
</dbReference>
<reference evidence="8 9" key="1">
    <citation type="submission" date="2024-10" db="EMBL/GenBank/DDBJ databases">
        <title>Burkholderia semiarida in Mexico.</title>
        <authorList>
            <person name="Estrada P."/>
        </authorList>
    </citation>
    <scope>NUCLEOTIDE SEQUENCE [LARGE SCALE GENOMIC DNA]</scope>
    <source>
        <strain evidence="8 9">CLM7-1</strain>
    </source>
</reference>
<dbReference type="InterPro" id="IPR001789">
    <property type="entry name" value="Sig_transdc_resp-reg_receiver"/>
</dbReference>
<dbReference type="InterPro" id="IPR011006">
    <property type="entry name" value="CheY-like_superfamily"/>
</dbReference>
<dbReference type="InterPro" id="IPR016032">
    <property type="entry name" value="Sig_transdc_resp-reg_C-effctor"/>
</dbReference>
<dbReference type="PROSITE" id="PS51755">
    <property type="entry name" value="OMPR_PHOB"/>
    <property type="match status" value="1"/>
</dbReference>
<organism evidence="8 9">
    <name type="scientific">Burkholderia semiarida</name>
    <dbReference type="NCBI Taxonomy" id="2843303"/>
    <lineage>
        <taxon>Bacteria</taxon>
        <taxon>Pseudomonadati</taxon>
        <taxon>Pseudomonadota</taxon>
        <taxon>Betaproteobacteria</taxon>
        <taxon>Burkholderiales</taxon>
        <taxon>Burkholderiaceae</taxon>
        <taxon>Burkholderia</taxon>
        <taxon>Burkholderia cepacia complex</taxon>
    </lineage>
</organism>
<evidence type="ECO:0000313" key="8">
    <source>
        <dbReference type="EMBL" id="MFH5249610.1"/>
    </source>
</evidence>
<dbReference type="SMART" id="SM00448">
    <property type="entry name" value="REC"/>
    <property type="match status" value="1"/>
</dbReference>
<dbReference type="InterPro" id="IPR039420">
    <property type="entry name" value="WalR-like"/>
</dbReference>
<keyword evidence="1 4" id="KW-0597">Phosphoprotein</keyword>
<dbReference type="SMART" id="SM00862">
    <property type="entry name" value="Trans_reg_C"/>
    <property type="match status" value="1"/>
</dbReference>
<dbReference type="RefSeq" id="WP_395128211.1">
    <property type="nucleotide sequence ID" value="NZ_JBIMPM010000001.1"/>
</dbReference>
<dbReference type="EMBL" id="JBIMPM010000001">
    <property type="protein sequence ID" value="MFH5249610.1"/>
    <property type="molecule type" value="Genomic_DNA"/>
</dbReference>
<feature type="domain" description="OmpR/PhoB-type" evidence="7">
    <location>
        <begin position="137"/>
        <end position="238"/>
    </location>
</feature>
<evidence type="ECO:0000259" key="7">
    <source>
        <dbReference type="PROSITE" id="PS51755"/>
    </source>
</evidence>
<gene>
    <name evidence="8" type="ORF">ACGTRS_00015</name>
</gene>
<evidence type="ECO:0000313" key="9">
    <source>
        <dbReference type="Proteomes" id="UP001609186"/>
    </source>
</evidence>
<dbReference type="PROSITE" id="PS50110">
    <property type="entry name" value="RESPONSE_REGULATORY"/>
    <property type="match status" value="1"/>
</dbReference>
<sequence length="242" mass="27234">MTERLPAVSAKRIALLEDDVVQARTIEKWLSKAGYEIVVRHDGDSLLALVNETRFDLLLLDWDVPGKNGNQVLRETRARFGHEFPVIMVTQHDDDRDIVRGLSDGADDYIVKPVREVVLLARVAAQLRSYDPGLQTSASLTVWGYALDRASLSVTLPAGRQVTLPAREFELAVCLFEQSGRVVSKEILFRRLWGTADGGDTVTLATYISRLRNTLELRKEKNGLEIRTIYGHGYRLSRAEED</sequence>
<accession>A0ABW7KUP8</accession>
<evidence type="ECO:0000259" key="6">
    <source>
        <dbReference type="PROSITE" id="PS50110"/>
    </source>
</evidence>
<name>A0ABW7KUP8_9BURK</name>
<keyword evidence="3 5" id="KW-0238">DNA-binding</keyword>
<feature type="modified residue" description="4-aspartylphosphate" evidence="4">
    <location>
        <position position="61"/>
    </location>
</feature>
<dbReference type="CDD" id="cd00383">
    <property type="entry name" value="trans_reg_C"/>
    <property type="match status" value="1"/>
</dbReference>
<proteinExistence type="predicted"/>
<comment type="caution">
    <text evidence="8">The sequence shown here is derived from an EMBL/GenBank/DDBJ whole genome shotgun (WGS) entry which is preliminary data.</text>
</comment>
<dbReference type="Gene3D" id="1.10.10.10">
    <property type="entry name" value="Winged helix-like DNA-binding domain superfamily/Winged helix DNA-binding domain"/>
    <property type="match status" value="1"/>
</dbReference>
<feature type="DNA-binding region" description="OmpR/PhoB-type" evidence="5">
    <location>
        <begin position="137"/>
        <end position="238"/>
    </location>
</feature>
<dbReference type="InterPro" id="IPR036388">
    <property type="entry name" value="WH-like_DNA-bd_sf"/>
</dbReference>
<feature type="domain" description="Response regulatory" evidence="6">
    <location>
        <begin position="12"/>
        <end position="127"/>
    </location>
</feature>
<dbReference type="Pfam" id="PF00072">
    <property type="entry name" value="Response_reg"/>
    <property type="match status" value="1"/>
</dbReference>
<dbReference type="Gene3D" id="6.10.250.690">
    <property type="match status" value="1"/>
</dbReference>
<evidence type="ECO:0000256" key="5">
    <source>
        <dbReference type="PROSITE-ProRule" id="PRU01091"/>
    </source>
</evidence>
<evidence type="ECO:0000256" key="2">
    <source>
        <dbReference type="ARBA" id="ARBA00023012"/>
    </source>
</evidence>
<keyword evidence="2" id="KW-0902">Two-component regulatory system</keyword>
<dbReference type="Proteomes" id="UP001609186">
    <property type="component" value="Unassembled WGS sequence"/>
</dbReference>
<evidence type="ECO:0000256" key="1">
    <source>
        <dbReference type="ARBA" id="ARBA00022553"/>
    </source>
</evidence>
<dbReference type="Gene3D" id="3.40.50.2300">
    <property type="match status" value="1"/>
</dbReference>
<evidence type="ECO:0000256" key="4">
    <source>
        <dbReference type="PROSITE-ProRule" id="PRU00169"/>
    </source>
</evidence>
<dbReference type="CDD" id="cd17574">
    <property type="entry name" value="REC_OmpR"/>
    <property type="match status" value="1"/>
</dbReference>
<dbReference type="Pfam" id="PF00486">
    <property type="entry name" value="Trans_reg_C"/>
    <property type="match status" value="1"/>
</dbReference>
<dbReference type="InterPro" id="IPR001867">
    <property type="entry name" value="OmpR/PhoB-type_DNA-bd"/>
</dbReference>